<dbReference type="Proteomes" id="UP000554342">
    <property type="component" value="Unassembled WGS sequence"/>
</dbReference>
<dbReference type="EMBL" id="JACIJI010000009">
    <property type="protein sequence ID" value="MBB5720144.1"/>
    <property type="molecule type" value="Genomic_DNA"/>
</dbReference>
<feature type="transmembrane region" description="Helical" evidence="1">
    <location>
        <begin position="75"/>
        <end position="96"/>
    </location>
</feature>
<accession>A0A840Z309</accession>
<proteinExistence type="predicted"/>
<dbReference type="AlphaFoldDB" id="A0A840Z309"/>
<organism evidence="2 3">
    <name type="scientific">Stakelama sediminis</name>
    <dbReference type="NCBI Taxonomy" id="463200"/>
    <lineage>
        <taxon>Bacteria</taxon>
        <taxon>Pseudomonadati</taxon>
        <taxon>Pseudomonadota</taxon>
        <taxon>Alphaproteobacteria</taxon>
        <taxon>Sphingomonadales</taxon>
        <taxon>Sphingomonadaceae</taxon>
        <taxon>Stakelama</taxon>
    </lineage>
</organism>
<keyword evidence="1" id="KW-0812">Transmembrane</keyword>
<comment type="caution">
    <text evidence="2">The sequence shown here is derived from an EMBL/GenBank/DDBJ whole genome shotgun (WGS) entry which is preliminary data.</text>
</comment>
<feature type="transmembrane region" description="Helical" evidence="1">
    <location>
        <begin position="46"/>
        <end position="68"/>
    </location>
</feature>
<keyword evidence="1" id="KW-1133">Transmembrane helix</keyword>
<feature type="transmembrane region" description="Helical" evidence="1">
    <location>
        <begin position="108"/>
        <end position="131"/>
    </location>
</feature>
<keyword evidence="1" id="KW-0472">Membrane</keyword>
<dbReference type="RefSeq" id="WP_184005722.1">
    <property type="nucleotide sequence ID" value="NZ_BAABIF010000007.1"/>
</dbReference>
<protein>
    <recommendedName>
        <fullName evidence="4">DUF4175 domain-containing protein</fullName>
    </recommendedName>
</protein>
<evidence type="ECO:0000313" key="2">
    <source>
        <dbReference type="EMBL" id="MBB5720144.1"/>
    </source>
</evidence>
<reference evidence="2 3" key="1">
    <citation type="submission" date="2020-08" db="EMBL/GenBank/DDBJ databases">
        <title>Genomic Encyclopedia of Type Strains, Phase IV (KMG-IV): sequencing the most valuable type-strain genomes for metagenomic binning, comparative biology and taxonomic classification.</title>
        <authorList>
            <person name="Goeker M."/>
        </authorList>
    </citation>
    <scope>NUCLEOTIDE SEQUENCE [LARGE SCALE GENOMIC DNA]</scope>
    <source>
        <strain evidence="2 3">DSM 27203</strain>
    </source>
</reference>
<evidence type="ECO:0000313" key="3">
    <source>
        <dbReference type="Proteomes" id="UP000554342"/>
    </source>
</evidence>
<evidence type="ECO:0008006" key="4">
    <source>
        <dbReference type="Google" id="ProtNLM"/>
    </source>
</evidence>
<sequence>MIVIAALTVLIAAVLAARLLYSLSILALPLWCGGTVAWWTIASGAGWPLAASAGLAAATMLLVAAHLLAGARSPVLRLVPVAAFGLCGGVAGYHAAHGLALALLPDGLIVQGLSLAAALLIGSAAALRWLAVRGGATPSPNPPSWV</sequence>
<evidence type="ECO:0000256" key="1">
    <source>
        <dbReference type="SAM" id="Phobius"/>
    </source>
</evidence>
<gene>
    <name evidence="2" type="ORF">FHR23_003106</name>
</gene>
<keyword evidence="3" id="KW-1185">Reference proteome</keyword>
<name>A0A840Z309_9SPHN</name>